<accession>A0AA38RDB0</accession>
<name>A0AA38RDB0_9PEZI</name>
<gene>
    <name evidence="3" type="ORF">NKR23_g10310</name>
</gene>
<comment type="caution">
    <text evidence="3">The sequence shown here is derived from an EMBL/GenBank/DDBJ whole genome shotgun (WGS) entry which is preliminary data.</text>
</comment>
<evidence type="ECO:0000313" key="3">
    <source>
        <dbReference type="EMBL" id="KAJ9134092.1"/>
    </source>
</evidence>
<protein>
    <submittedName>
        <fullName evidence="3">Uncharacterized protein</fullName>
    </submittedName>
</protein>
<organism evidence="3 4">
    <name type="scientific">Pleurostoma richardsiae</name>
    <dbReference type="NCBI Taxonomy" id="41990"/>
    <lineage>
        <taxon>Eukaryota</taxon>
        <taxon>Fungi</taxon>
        <taxon>Dikarya</taxon>
        <taxon>Ascomycota</taxon>
        <taxon>Pezizomycotina</taxon>
        <taxon>Sordariomycetes</taxon>
        <taxon>Sordariomycetidae</taxon>
        <taxon>Calosphaeriales</taxon>
        <taxon>Pleurostomataceae</taxon>
        <taxon>Pleurostoma</taxon>
    </lineage>
</organism>
<dbReference type="AlphaFoldDB" id="A0AA38RDB0"/>
<feature type="compositionally biased region" description="Basic and acidic residues" evidence="2">
    <location>
        <begin position="224"/>
        <end position="234"/>
    </location>
</feature>
<dbReference type="Proteomes" id="UP001174694">
    <property type="component" value="Unassembled WGS sequence"/>
</dbReference>
<evidence type="ECO:0000313" key="4">
    <source>
        <dbReference type="Proteomes" id="UP001174694"/>
    </source>
</evidence>
<dbReference type="EMBL" id="JANBVO010000045">
    <property type="protein sequence ID" value="KAJ9134092.1"/>
    <property type="molecule type" value="Genomic_DNA"/>
</dbReference>
<keyword evidence="1" id="KW-0175">Coiled coil</keyword>
<feature type="coiled-coil region" evidence="1">
    <location>
        <begin position="78"/>
        <end position="129"/>
    </location>
</feature>
<evidence type="ECO:0000256" key="1">
    <source>
        <dbReference type="SAM" id="Coils"/>
    </source>
</evidence>
<reference evidence="3" key="1">
    <citation type="submission" date="2022-07" db="EMBL/GenBank/DDBJ databases">
        <title>Fungi with potential for degradation of polypropylene.</title>
        <authorList>
            <person name="Gostincar C."/>
        </authorList>
    </citation>
    <scope>NUCLEOTIDE SEQUENCE</scope>
    <source>
        <strain evidence="3">EXF-13308</strain>
    </source>
</reference>
<proteinExistence type="predicted"/>
<evidence type="ECO:0000256" key="2">
    <source>
        <dbReference type="SAM" id="MobiDB-lite"/>
    </source>
</evidence>
<keyword evidence="4" id="KW-1185">Reference proteome</keyword>
<sequence>MESDDPNKVYPDQEDIDGVVKKLTLTYSEVTEDVKVTLTLTPEELSILGYGILYRRSNELLQFIEDDKAILEATSGKTDALADRIEMTQNDLKTIEEKVKDVGGIDPSLAHRINRIDALEKEIRQLTLESSHNVLQGTMPDAGLHQSQENVAAFLACAKESEKMSSEVLKIAQAERNFTRSYLERIRTERDAARDEREAVHRELRALRDDSMALRQSANNLRNEVNKLRTAAEHKQKHGGGSAQN</sequence>
<feature type="region of interest" description="Disordered" evidence="2">
    <location>
        <begin position="217"/>
        <end position="245"/>
    </location>
</feature>